<dbReference type="EMBL" id="AVOT02039118">
    <property type="protein sequence ID" value="MBW0534102.1"/>
    <property type="molecule type" value="Genomic_DNA"/>
</dbReference>
<dbReference type="Pfam" id="PF07727">
    <property type="entry name" value="RVT_2"/>
    <property type="match status" value="1"/>
</dbReference>
<organism evidence="2 3">
    <name type="scientific">Austropuccinia psidii MF-1</name>
    <dbReference type="NCBI Taxonomy" id="1389203"/>
    <lineage>
        <taxon>Eukaryota</taxon>
        <taxon>Fungi</taxon>
        <taxon>Dikarya</taxon>
        <taxon>Basidiomycota</taxon>
        <taxon>Pucciniomycotina</taxon>
        <taxon>Pucciniomycetes</taxon>
        <taxon>Pucciniales</taxon>
        <taxon>Sphaerophragmiaceae</taxon>
        <taxon>Austropuccinia</taxon>
    </lineage>
</organism>
<dbReference type="InterPro" id="IPR013103">
    <property type="entry name" value="RVT_2"/>
</dbReference>
<evidence type="ECO:0000313" key="3">
    <source>
        <dbReference type="Proteomes" id="UP000765509"/>
    </source>
</evidence>
<dbReference type="Proteomes" id="UP000765509">
    <property type="component" value="Unassembled WGS sequence"/>
</dbReference>
<evidence type="ECO:0000313" key="2">
    <source>
        <dbReference type="EMBL" id="MBW0534102.1"/>
    </source>
</evidence>
<reference evidence="2" key="1">
    <citation type="submission" date="2021-03" db="EMBL/GenBank/DDBJ databases">
        <title>Draft genome sequence of rust myrtle Austropuccinia psidii MF-1, a brazilian biotype.</title>
        <authorList>
            <person name="Quecine M.C."/>
            <person name="Pachon D.M.R."/>
            <person name="Bonatelli M.L."/>
            <person name="Correr F.H."/>
            <person name="Franceschini L.M."/>
            <person name="Leite T.F."/>
            <person name="Margarido G.R.A."/>
            <person name="Almeida C.A."/>
            <person name="Ferrarezi J.A."/>
            <person name="Labate C.A."/>
        </authorList>
    </citation>
    <scope>NUCLEOTIDE SEQUENCE</scope>
    <source>
        <strain evidence="2">MF-1</strain>
    </source>
</reference>
<name>A0A9Q3IBE7_9BASI</name>
<accession>A0A9Q3IBE7</accession>
<protein>
    <recommendedName>
        <fullName evidence="1">Reverse transcriptase Ty1/copia-type domain-containing protein</fullName>
    </recommendedName>
</protein>
<dbReference type="AlphaFoldDB" id="A0A9Q3IBE7"/>
<keyword evidence="3" id="KW-1185">Reference proteome</keyword>
<dbReference type="OrthoDB" id="3054497at2759"/>
<evidence type="ECO:0000259" key="1">
    <source>
        <dbReference type="Pfam" id="PF07727"/>
    </source>
</evidence>
<comment type="caution">
    <text evidence="2">The sequence shown here is derived from an EMBL/GenBank/DDBJ whole genome shotgun (WGS) entry which is preliminary data.</text>
</comment>
<proteinExistence type="predicted"/>
<sequence length="277" mass="30619">MVYPLKARSDTPDAVLDAIRQFQVWLCLTPKALQTHNAKEFTSASFVSMFPTQSPNEPLMPAIITAQVFVWPGSVNLNSLPICGGSNRKSSLQASSFHVSNPQATPPLAVPTKHYFKNELLAIDTLPVTKGVAIPEHLGQVLAGLLRHEWRKACEAQFEQMAVQDVCDAVNKEKTMKTIGHRRVFNVKGHGDGSIEKFKARLVAQGDCQRPGVGCTKTYGLTTSLMSLRLVLAHAMWISWTLLYFDVSGAYLYSPIKETVFLEPPTYFCPQLKGKAL</sequence>
<gene>
    <name evidence="2" type="ORF">O181_073817</name>
</gene>
<feature type="domain" description="Reverse transcriptase Ty1/copia-type" evidence="1">
    <location>
        <begin position="166"/>
        <end position="268"/>
    </location>
</feature>